<dbReference type="AlphaFoldDB" id="A0A165R0T3"/>
<accession>A0A165R0T3</accession>
<keyword evidence="2" id="KW-1185">Reference proteome</keyword>
<evidence type="ECO:0000313" key="2">
    <source>
        <dbReference type="Proteomes" id="UP000076727"/>
    </source>
</evidence>
<reference evidence="1 2" key="1">
    <citation type="journal article" date="2016" name="Mol. Biol. Evol.">
        <title>Comparative Genomics of Early-Diverging Mushroom-Forming Fungi Provides Insights into the Origins of Lignocellulose Decay Capabilities.</title>
        <authorList>
            <person name="Nagy L.G."/>
            <person name="Riley R."/>
            <person name="Tritt A."/>
            <person name="Adam C."/>
            <person name="Daum C."/>
            <person name="Floudas D."/>
            <person name="Sun H."/>
            <person name="Yadav J.S."/>
            <person name="Pangilinan J."/>
            <person name="Larsson K.H."/>
            <person name="Matsuura K."/>
            <person name="Barry K."/>
            <person name="Labutti K."/>
            <person name="Kuo R."/>
            <person name="Ohm R.A."/>
            <person name="Bhattacharya S.S."/>
            <person name="Shirouzu T."/>
            <person name="Yoshinaga Y."/>
            <person name="Martin F.M."/>
            <person name="Grigoriev I.V."/>
            <person name="Hibbett D.S."/>
        </authorList>
    </citation>
    <scope>NUCLEOTIDE SEQUENCE [LARGE SCALE GENOMIC DNA]</scope>
    <source>
        <strain evidence="1 2">L-15889</strain>
    </source>
</reference>
<dbReference type="InterPro" id="IPR001087">
    <property type="entry name" value="GDSL"/>
</dbReference>
<gene>
    <name evidence="1" type="ORF">DAEQUDRAFT_725785</name>
</gene>
<dbReference type="OrthoDB" id="1600564at2759"/>
<dbReference type="STRING" id="1314783.A0A165R0T3"/>
<dbReference type="Proteomes" id="UP000076727">
    <property type="component" value="Unassembled WGS sequence"/>
</dbReference>
<proteinExistence type="predicted"/>
<evidence type="ECO:0000313" key="1">
    <source>
        <dbReference type="EMBL" id="KZT70153.1"/>
    </source>
</evidence>
<dbReference type="Pfam" id="PF00657">
    <property type="entry name" value="Lipase_GDSL"/>
    <property type="match status" value="1"/>
</dbReference>
<dbReference type="SUPFAM" id="SSF52266">
    <property type="entry name" value="SGNH hydrolase"/>
    <property type="match status" value="1"/>
</dbReference>
<dbReference type="InterPro" id="IPR036514">
    <property type="entry name" value="SGNH_hydro_sf"/>
</dbReference>
<dbReference type="CDD" id="cd01846">
    <property type="entry name" value="fatty_acyltransferase_like"/>
    <property type="match status" value="1"/>
</dbReference>
<sequence>MSTVIQTSSSWPGFAGLKHLIIFGDSYSDVGYNVGEPHPTEESPLGVEFPGTTWAEHGQPNWVGHLVTNYPLGPLLVYDFARGGDTINGVHQQIERGFLPHLAEKPNWCAWAENNTLFVTWVGINDCAFATEQTIPKVIDNLFDLQEKLFEAGARNFLLIDVPPVHRSPGGRRGPAKTTGDRSVRLELWNSLLREKAQQFASKHAQSTVLFFSSWATFSHALDDPATHGFEQKDTEAPASRMWVDFLHPTSRMHDFVARDVAQFLTSVAAHGQLQAVSD</sequence>
<dbReference type="GO" id="GO:0016788">
    <property type="term" value="F:hydrolase activity, acting on ester bonds"/>
    <property type="evidence" value="ECO:0007669"/>
    <property type="project" value="InterPro"/>
</dbReference>
<name>A0A165R0T3_9APHY</name>
<protein>
    <submittedName>
        <fullName evidence="1">Carbohydrate esterase family 16 protein</fullName>
    </submittedName>
</protein>
<organism evidence="1 2">
    <name type="scientific">Daedalea quercina L-15889</name>
    <dbReference type="NCBI Taxonomy" id="1314783"/>
    <lineage>
        <taxon>Eukaryota</taxon>
        <taxon>Fungi</taxon>
        <taxon>Dikarya</taxon>
        <taxon>Basidiomycota</taxon>
        <taxon>Agaricomycotina</taxon>
        <taxon>Agaricomycetes</taxon>
        <taxon>Polyporales</taxon>
        <taxon>Fomitopsis</taxon>
    </lineage>
</organism>
<dbReference type="EMBL" id="KV429053">
    <property type="protein sequence ID" value="KZT70153.1"/>
    <property type="molecule type" value="Genomic_DNA"/>
</dbReference>
<dbReference type="Gene3D" id="3.40.50.1110">
    <property type="entry name" value="SGNH hydrolase"/>
    <property type="match status" value="1"/>
</dbReference>